<evidence type="ECO:0000259" key="6">
    <source>
        <dbReference type="Pfam" id="PF00441"/>
    </source>
</evidence>
<organism evidence="8">
    <name type="scientific">uncultured marine bacterium HF130_81H07</name>
    <dbReference type="NCBI Taxonomy" id="415448"/>
    <lineage>
        <taxon>Bacteria</taxon>
        <taxon>environmental samples</taxon>
    </lineage>
</organism>
<protein>
    <submittedName>
        <fullName evidence="8">Putative acyl-CoA dehydrogenase</fullName>
    </submittedName>
</protein>
<evidence type="ECO:0000259" key="7">
    <source>
        <dbReference type="Pfam" id="PF02771"/>
    </source>
</evidence>
<dbReference type="Gene3D" id="1.20.140.10">
    <property type="entry name" value="Butyryl-CoA Dehydrogenase, subunit A, domain 3"/>
    <property type="match status" value="1"/>
</dbReference>
<evidence type="ECO:0000256" key="4">
    <source>
        <dbReference type="ARBA" id="ARBA00022827"/>
    </source>
</evidence>
<feature type="domain" description="Acyl-CoA dehydrogenase/oxidase C-terminal" evidence="6">
    <location>
        <begin position="216"/>
        <end position="358"/>
    </location>
</feature>
<reference evidence="8" key="1">
    <citation type="journal article" date="2007" name="Environ. Microbiol.">
        <title>Proteorhodopsin photosystem gene clusters exhibit co-evolutionary trends and shared ancestry among diverse marine microbial phyla.</title>
        <authorList>
            <person name="McCarren J."/>
            <person name="Delong E.F."/>
        </authorList>
    </citation>
    <scope>NUCLEOTIDE SEQUENCE</scope>
</reference>
<feature type="domain" description="Acyl-CoA dehydrogenase/oxidase N-terminal" evidence="7">
    <location>
        <begin position="6"/>
        <end position="119"/>
    </location>
</feature>
<keyword evidence="5" id="KW-0560">Oxidoreductase</keyword>
<keyword evidence="3" id="KW-0285">Flavoprotein</keyword>
<dbReference type="InterPro" id="IPR037069">
    <property type="entry name" value="AcylCoA_DH/ox_N_sf"/>
</dbReference>
<dbReference type="GO" id="GO:0050660">
    <property type="term" value="F:flavin adenine dinucleotide binding"/>
    <property type="evidence" value="ECO:0007669"/>
    <property type="project" value="InterPro"/>
</dbReference>
<evidence type="ECO:0000256" key="5">
    <source>
        <dbReference type="ARBA" id="ARBA00023002"/>
    </source>
</evidence>
<dbReference type="Pfam" id="PF00441">
    <property type="entry name" value="Acyl-CoA_dh_1"/>
    <property type="match status" value="1"/>
</dbReference>
<proteinExistence type="inferred from homology"/>
<gene>
    <name evidence="8" type="ORF">ALOHA_HF13081H07.0031</name>
</gene>
<dbReference type="AlphaFoldDB" id="A4GK43"/>
<evidence type="ECO:0000256" key="3">
    <source>
        <dbReference type="ARBA" id="ARBA00022630"/>
    </source>
</evidence>
<dbReference type="InterPro" id="IPR009100">
    <property type="entry name" value="AcylCoA_DH/oxidase_NM_dom_sf"/>
</dbReference>
<dbReference type="PANTHER" id="PTHR43884">
    <property type="entry name" value="ACYL-COA DEHYDROGENASE"/>
    <property type="match status" value="1"/>
</dbReference>
<accession>A4GK43</accession>
<dbReference type="InterPro" id="IPR009075">
    <property type="entry name" value="AcylCo_DH/oxidase_C"/>
</dbReference>
<name>A4GK43_9BACT</name>
<evidence type="ECO:0000256" key="1">
    <source>
        <dbReference type="ARBA" id="ARBA00001974"/>
    </source>
</evidence>
<keyword evidence="4" id="KW-0274">FAD</keyword>
<comment type="cofactor">
    <cofactor evidence="1">
        <name>FAD</name>
        <dbReference type="ChEBI" id="CHEBI:57692"/>
    </cofactor>
</comment>
<dbReference type="Gene3D" id="1.10.540.10">
    <property type="entry name" value="Acyl-CoA dehydrogenase/oxidase, N-terminal domain"/>
    <property type="match status" value="1"/>
</dbReference>
<dbReference type="InterPro" id="IPR036250">
    <property type="entry name" value="AcylCo_DH-like_C"/>
</dbReference>
<evidence type="ECO:0000313" key="8">
    <source>
        <dbReference type="EMBL" id="ABL97488.1"/>
    </source>
</evidence>
<dbReference type="CDD" id="cd00567">
    <property type="entry name" value="ACAD"/>
    <property type="match status" value="1"/>
</dbReference>
<dbReference type="EMBL" id="EF107106">
    <property type="protein sequence ID" value="ABL97488.1"/>
    <property type="molecule type" value="Genomic_DNA"/>
</dbReference>
<dbReference type="SUPFAM" id="SSF56645">
    <property type="entry name" value="Acyl-CoA dehydrogenase NM domain-like"/>
    <property type="match status" value="1"/>
</dbReference>
<dbReference type="GO" id="GO:0003995">
    <property type="term" value="F:acyl-CoA dehydrogenase activity"/>
    <property type="evidence" value="ECO:0007669"/>
    <property type="project" value="TreeGrafter"/>
</dbReference>
<sequence>MYFGLSEEQESIQDFVKKFLADNASVDEIRKIANGEGEELEKNIFDGILNLGINTLLIPEEHNGLGAGLLHAVAVAQALGAGVGPIPFVGSYVMAPIAINLGGSEEQKNNYLPKIASNELRFGIGMSEFVGAREDAGIEFSKNKLNGRALFVLDAENSDFIILANKSGNIFLINAKDKGVKINKLTTVDKTRSFHEILLENVNAEILALTEDNNEIAKKVIDAGRIILAADTVGASEAMVEKAVTYSKERKQFNRTIGSFQAVKHMCAEMAADLEPCYSLVWQAAYSFDTEEVSSSRLLACQSKSHTSEVGKMISKKATEVHGGMGFTDLLGLHYWFKRIGLNRQILGAPEIVREEAAELQGFNQ</sequence>
<dbReference type="PANTHER" id="PTHR43884:SF20">
    <property type="entry name" value="ACYL-COA DEHYDROGENASE FADE28"/>
    <property type="match status" value="1"/>
</dbReference>
<dbReference type="Pfam" id="PF02771">
    <property type="entry name" value="Acyl-CoA_dh_N"/>
    <property type="match status" value="1"/>
</dbReference>
<dbReference type="SUPFAM" id="SSF47203">
    <property type="entry name" value="Acyl-CoA dehydrogenase C-terminal domain-like"/>
    <property type="match status" value="1"/>
</dbReference>
<dbReference type="InterPro" id="IPR013786">
    <property type="entry name" value="AcylCoA_DH/ox_N"/>
</dbReference>
<evidence type="ECO:0000256" key="2">
    <source>
        <dbReference type="ARBA" id="ARBA00009347"/>
    </source>
</evidence>
<comment type="similarity">
    <text evidence="2">Belongs to the acyl-CoA dehydrogenase family.</text>
</comment>